<accession>A0A6N2T907</accession>
<protein>
    <submittedName>
        <fullName evidence="1">Uncharacterized protein</fullName>
    </submittedName>
</protein>
<organism evidence="1">
    <name type="scientific">uncultured Anaerotruncus sp</name>
    <dbReference type="NCBI Taxonomy" id="905011"/>
    <lineage>
        <taxon>Bacteria</taxon>
        <taxon>Bacillati</taxon>
        <taxon>Bacillota</taxon>
        <taxon>Clostridia</taxon>
        <taxon>Eubacteriales</taxon>
        <taxon>Oscillospiraceae</taxon>
        <taxon>Anaerotruncus</taxon>
        <taxon>environmental samples</taxon>
    </lineage>
</organism>
<proteinExistence type="predicted"/>
<sequence>MSIVELVKEIAAGVLDNSDQPAIQIGVMTGPVEVKLEGQSGARACVAVKHPLEYMPKVGDKVAVLRHGQTCIILGKV</sequence>
<name>A0A6N2T907_9FIRM</name>
<dbReference type="EMBL" id="CACRSL010000003">
    <property type="protein sequence ID" value="VYT02000.1"/>
    <property type="molecule type" value="Genomic_DNA"/>
</dbReference>
<reference evidence="1" key="1">
    <citation type="submission" date="2019-11" db="EMBL/GenBank/DDBJ databases">
        <authorList>
            <person name="Feng L."/>
        </authorList>
    </citation>
    <scope>NUCLEOTIDE SEQUENCE</scope>
    <source>
        <strain evidence="1">AundefinedLFYP135</strain>
    </source>
</reference>
<dbReference type="AlphaFoldDB" id="A0A6N2T907"/>
<evidence type="ECO:0000313" key="1">
    <source>
        <dbReference type="EMBL" id="VYT02000.1"/>
    </source>
</evidence>
<gene>
    <name evidence="1" type="ORF">AULFYP135_01320</name>
</gene>